<accession>A0A081C5P3</accession>
<evidence type="ECO:0000313" key="1">
    <source>
        <dbReference type="EMBL" id="GAK59898.1"/>
    </source>
</evidence>
<dbReference type="Gene3D" id="3.30.310.110">
    <property type="entry name" value="XisI-like"/>
    <property type="match status" value="1"/>
</dbReference>
<dbReference type="SUPFAM" id="SSF143847">
    <property type="entry name" value="XisI-like"/>
    <property type="match status" value="1"/>
</dbReference>
<dbReference type="AlphaFoldDB" id="A0A081C5P3"/>
<gene>
    <name evidence="1" type="ORF">U27_06884</name>
</gene>
<name>A0A081C5P3_VECG1</name>
<organism evidence="1 2">
    <name type="scientific">Vecturithrix granuli</name>
    <dbReference type="NCBI Taxonomy" id="1499967"/>
    <lineage>
        <taxon>Bacteria</taxon>
        <taxon>Candidatus Moduliflexota</taxon>
        <taxon>Candidatus Vecturitrichia</taxon>
        <taxon>Candidatus Vecturitrichales</taxon>
        <taxon>Candidatus Vecturitrichaceae</taxon>
        <taxon>Candidatus Vecturithrix</taxon>
    </lineage>
</organism>
<dbReference type="InterPro" id="IPR035943">
    <property type="entry name" value="XisI-like_sf"/>
</dbReference>
<reference evidence="1 2" key="1">
    <citation type="journal article" date="2015" name="PeerJ">
        <title>First genomic representation of candidate bacterial phylum KSB3 points to enhanced environmental sensing as a trigger of wastewater bulking.</title>
        <authorList>
            <person name="Sekiguchi Y."/>
            <person name="Ohashi A."/>
            <person name="Parks D.H."/>
            <person name="Yamauchi T."/>
            <person name="Tyson G.W."/>
            <person name="Hugenholtz P."/>
        </authorList>
    </citation>
    <scope>NUCLEOTIDE SEQUENCE [LARGE SCALE GENOMIC DNA]</scope>
</reference>
<proteinExistence type="predicted"/>
<dbReference type="HOGENOM" id="CLU_149829_0_0_0"/>
<dbReference type="EMBL" id="DF820471">
    <property type="protein sequence ID" value="GAK59898.1"/>
    <property type="molecule type" value="Genomic_DNA"/>
</dbReference>
<dbReference type="Pfam" id="PF08869">
    <property type="entry name" value="XisI"/>
    <property type="match status" value="1"/>
</dbReference>
<dbReference type="InterPro" id="IPR014968">
    <property type="entry name" value="XisI"/>
</dbReference>
<keyword evidence="2" id="KW-1185">Reference proteome</keyword>
<dbReference type="CDD" id="cd16382">
    <property type="entry name" value="XisI-like"/>
    <property type="match status" value="1"/>
</dbReference>
<dbReference type="Proteomes" id="UP000030661">
    <property type="component" value="Unassembled WGS sequence"/>
</dbReference>
<dbReference type="eggNOG" id="ENOG50343T3">
    <property type="taxonomic scope" value="Bacteria"/>
</dbReference>
<evidence type="ECO:0000313" key="2">
    <source>
        <dbReference type="Proteomes" id="UP000030661"/>
    </source>
</evidence>
<dbReference type="STRING" id="1499967.U27_06884"/>
<sequence>MDHTIAFYQACIKQLLSEYEALQTEDSRVELVFDDERERYVVMRVGWFHHKRIHHCLVHIDLCDHTIIIQANNTEDQLDDDLVDLGIPRENICLGLLPPDVQEYVVQQRRERQQSLQSIFHNQPGEQRQATLQYA</sequence>
<protein>
    <submittedName>
        <fullName evidence="1">XisI protein-like protein</fullName>
    </submittedName>
</protein>